<reference evidence="3" key="2">
    <citation type="submission" date="2024-06" db="UniProtKB">
        <authorList>
            <consortium name="EnsemblMetazoa"/>
        </authorList>
    </citation>
    <scope>IDENTIFICATION</scope>
</reference>
<dbReference type="GO" id="GO:0004222">
    <property type="term" value="F:metalloendopeptidase activity"/>
    <property type="evidence" value="ECO:0007669"/>
    <property type="project" value="InterPro"/>
</dbReference>
<dbReference type="InterPro" id="IPR024079">
    <property type="entry name" value="MetalloPept_cat_dom_sf"/>
</dbReference>
<feature type="domain" description="Lysine-specific metallo-endopeptidase" evidence="2">
    <location>
        <begin position="93"/>
        <end position="228"/>
    </location>
</feature>
<dbReference type="AlphaFoldDB" id="A0AAN0JBX7"/>
<reference evidence="4" key="1">
    <citation type="journal article" date="2010" name="Nature">
        <title>The Amphimedon queenslandica genome and the evolution of animal complexity.</title>
        <authorList>
            <person name="Srivastava M."/>
            <person name="Simakov O."/>
            <person name="Chapman J."/>
            <person name="Fahey B."/>
            <person name="Gauthier M.E."/>
            <person name="Mitros T."/>
            <person name="Richards G.S."/>
            <person name="Conaco C."/>
            <person name="Dacre M."/>
            <person name="Hellsten U."/>
            <person name="Larroux C."/>
            <person name="Putnam N.H."/>
            <person name="Stanke M."/>
            <person name="Adamska M."/>
            <person name="Darling A."/>
            <person name="Degnan S.M."/>
            <person name="Oakley T.H."/>
            <person name="Plachetzki D.C."/>
            <person name="Zhai Y."/>
            <person name="Adamski M."/>
            <person name="Calcino A."/>
            <person name="Cummins S.F."/>
            <person name="Goodstein D.M."/>
            <person name="Harris C."/>
            <person name="Jackson D.J."/>
            <person name="Leys S.P."/>
            <person name="Shu S."/>
            <person name="Woodcroft B.J."/>
            <person name="Vervoort M."/>
            <person name="Kosik K.S."/>
            <person name="Manning G."/>
            <person name="Degnan B.M."/>
            <person name="Rokhsar D.S."/>
        </authorList>
    </citation>
    <scope>NUCLEOTIDE SEQUENCE [LARGE SCALE GENOMIC DNA]</scope>
</reference>
<evidence type="ECO:0000259" key="2">
    <source>
        <dbReference type="Pfam" id="PF14521"/>
    </source>
</evidence>
<organism evidence="3 4">
    <name type="scientific">Amphimedon queenslandica</name>
    <name type="common">Sponge</name>
    <dbReference type="NCBI Taxonomy" id="400682"/>
    <lineage>
        <taxon>Eukaryota</taxon>
        <taxon>Metazoa</taxon>
        <taxon>Porifera</taxon>
        <taxon>Demospongiae</taxon>
        <taxon>Heteroscleromorpha</taxon>
        <taxon>Haplosclerida</taxon>
        <taxon>Niphatidae</taxon>
        <taxon>Amphimedon</taxon>
    </lineage>
</organism>
<evidence type="ECO:0000313" key="4">
    <source>
        <dbReference type="Proteomes" id="UP000007879"/>
    </source>
</evidence>
<feature type="signal peptide" evidence="1">
    <location>
        <begin position="1"/>
        <end position="20"/>
    </location>
</feature>
<evidence type="ECO:0000313" key="3">
    <source>
        <dbReference type="EnsemblMetazoa" id="XP_019854272.1"/>
    </source>
</evidence>
<dbReference type="KEGG" id="aqu:109583394"/>
<keyword evidence="4" id="KW-1185">Reference proteome</keyword>
<evidence type="ECO:0000256" key="1">
    <source>
        <dbReference type="SAM" id="SignalP"/>
    </source>
</evidence>
<dbReference type="Proteomes" id="UP000007879">
    <property type="component" value="Unassembled WGS sequence"/>
</dbReference>
<proteinExistence type="predicted"/>
<keyword evidence="1" id="KW-0732">Signal</keyword>
<gene>
    <name evidence="3" type="primary">109583394</name>
</gene>
<feature type="chain" id="PRO_5042954175" description="Lysine-specific metallo-endopeptidase domain-containing protein" evidence="1">
    <location>
        <begin position="21"/>
        <end position="230"/>
    </location>
</feature>
<dbReference type="EnsemblMetazoa" id="XM_019998713.1">
    <property type="protein sequence ID" value="XP_019854272.1"/>
    <property type="gene ID" value="LOC109583394"/>
</dbReference>
<dbReference type="Pfam" id="PF14521">
    <property type="entry name" value="Aspzincin_M35"/>
    <property type="match status" value="1"/>
</dbReference>
<sequence>MMKTTFAVLLLVGLATCVMSSVPLADEATGDSFNLDFLSRPVEGEASPMEDTQETVFIQSCDTAQFIGGSAKARADTLKVHQGLCNKIIQTFHRVGNTKSYVTWFGAFSISNQNHVKNTYIKIHSKLTFYPVTYNFNADKSKCSNGELLAYTSYGSNTIFLCDGFVSAKNPCTKDATKSKEHELIRTWSIAAADTKGYSTGQDPTKDLAKKDPSKAVDNAESYAYFYCRP</sequence>
<dbReference type="InterPro" id="IPR029463">
    <property type="entry name" value="Lys_MEP"/>
</dbReference>
<accession>A0AAN0JBX7</accession>
<dbReference type="Gene3D" id="3.40.390.10">
    <property type="entry name" value="Collagenase (Catalytic Domain)"/>
    <property type="match status" value="1"/>
</dbReference>
<protein>
    <recommendedName>
        <fullName evidence="2">Lysine-specific metallo-endopeptidase domain-containing protein</fullName>
    </recommendedName>
</protein>
<dbReference type="SUPFAM" id="SSF55486">
    <property type="entry name" value="Metalloproteases ('zincins'), catalytic domain"/>
    <property type="match status" value="1"/>
</dbReference>
<name>A0AAN0JBX7_AMPQE</name>